<dbReference type="Gene3D" id="3.30.420.10">
    <property type="entry name" value="Ribonuclease H-like superfamily/Ribonuclease H"/>
    <property type="match status" value="1"/>
</dbReference>
<sequence>MILTVLIYIIAKKHFDSVDLKFLVSEHFYMPCDREFGIIEKRKKDARPWFRRARSPDLAALDFFLRGYVKSLVYETPVDTEDDLRARILAACDNVRTKPGLYQRIRQNLVRRCHACIKDGGRNFEHLL</sequence>
<reference evidence="1 2" key="1">
    <citation type="journal article" date="2022" name="Allergy">
        <title>Genome assembly and annotation of Periplaneta americana reveal a comprehensive cockroach allergen profile.</title>
        <authorList>
            <person name="Wang L."/>
            <person name="Xiong Q."/>
            <person name="Saelim N."/>
            <person name="Wang L."/>
            <person name="Nong W."/>
            <person name="Wan A.T."/>
            <person name="Shi M."/>
            <person name="Liu X."/>
            <person name="Cao Q."/>
            <person name="Hui J.H.L."/>
            <person name="Sookrung N."/>
            <person name="Leung T.F."/>
            <person name="Tungtrongchitr A."/>
            <person name="Tsui S.K.W."/>
        </authorList>
    </citation>
    <scope>NUCLEOTIDE SEQUENCE [LARGE SCALE GENOMIC DNA]</scope>
    <source>
        <strain evidence="1">PWHHKU_190912</strain>
    </source>
</reference>
<protein>
    <submittedName>
        <fullName evidence="1">Uncharacterized protein</fullName>
    </submittedName>
</protein>
<dbReference type="Proteomes" id="UP001148838">
    <property type="component" value="Unassembled WGS sequence"/>
</dbReference>
<dbReference type="PANTHER" id="PTHR47326:SF1">
    <property type="entry name" value="HTH PSQ-TYPE DOMAIN-CONTAINING PROTEIN"/>
    <property type="match status" value="1"/>
</dbReference>
<evidence type="ECO:0000313" key="1">
    <source>
        <dbReference type="EMBL" id="KAJ4441947.1"/>
    </source>
</evidence>
<gene>
    <name evidence="1" type="ORF">ANN_11811</name>
</gene>
<dbReference type="EMBL" id="JAJSOF020000015">
    <property type="protein sequence ID" value="KAJ4441947.1"/>
    <property type="molecule type" value="Genomic_DNA"/>
</dbReference>
<evidence type="ECO:0000313" key="2">
    <source>
        <dbReference type="Proteomes" id="UP001148838"/>
    </source>
</evidence>
<organism evidence="1 2">
    <name type="scientific">Periplaneta americana</name>
    <name type="common">American cockroach</name>
    <name type="synonym">Blatta americana</name>
    <dbReference type="NCBI Taxonomy" id="6978"/>
    <lineage>
        <taxon>Eukaryota</taxon>
        <taxon>Metazoa</taxon>
        <taxon>Ecdysozoa</taxon>
        <taxon>Arthropoda</taxon>
        <taxon>Hexapoda</taxon>
        <taxon>Insecta</taxon>
        <taxon>Pterygota</taxon>
        <taxon>Neoptera</taxon>
        <taxon>Polyneoptera</taxon>
        <taxon>Dictyoptera</taxon>
        <taxon>Blattodea</taxon>
        <taxon>Blattoidea</taxon>
        <taxon>Blattidae</taxon>
        <taxon>Blattinae</taxon>
        <taxon>Periplaneta</taxon>
    </lineage>
</organism>
<comment type="caution">
    <text evidence="1">The sequence shown here is derived from an EMBL/GenBank/DDBJ whole genome shotgun (WGS) entry which is preliminary data.</text>
</comment>
<proteinExistence type="predicted"/>
<dbReference type="InterPro" id="IPR036397">
    <property type="entry name" value="RNaseH_sf"/>
</dbReference>
<accession>A0ABQ8T7X0</accession>
<name>A0ABQ8T7X0_PERAM</name>
<keyword evidence="2" id="KW-1185">Reference proteome</keyword>
<dbReference type="PANTHER" id="PTHR47326">
    <property type="entry name" value="TRANSPOSABLE ELEMENT TC3 TRANSPOSASE-LIKE PROTEIN"/>
    <property type="match status" value="1"/>
</dbReference>